<dbReference type="EMBL" id="LR134156">
    <property type="protein sequence ID" value="VEA74717.1"/>
    <property type="molecule type" value="Genomic_DNA"/>
</dbReference>
<keyword evidence="1" id="KW-0378">Hydrolase</keyword>
<gene>
    <name evidence="1" type="primary">yheT_2</name>
    <name evidence="1" type="ORF">NCTC10047_00507</name>
</gene>
<evidence type="ECO:0000313" key="2">
    <source>
        <dbReference type="Proteomes" id="UP000275676"/>
    </source>
</evidence>
<proteinExistence type="predicted"/>
<reference evidence="1 2" key="1">
    <citation type="submission" date="2018-12" db="EMBL/GenBank/DDBJ databases">
        <authorList>
            <consortium name="Pathogen Informatics"/>
        </authorList>
    </citation>
    <scope>NUCLEOTIDE SEQUENCE [LARGE SCALE GENOMIC DNA]</scope>
    <source>
        <strain evidence="1 2">NCTC10047</strain>
    </source>
</reference>
<dbReference type="AlphaFoldDB" id="A0A3S4FXX5"/>
<evidence type="ECO:0000313" key="1">
    <source>
        <dbReference type="EMBL" id="VEA74717.1"/>
    </source>
</evidence>
<name>A0A3S4FXX5_SALER</name>
<accession>A0A3S4FXX5</accession>
<organism evidence="1 2">
    <name type="scientific">Salmonella enterica subsp. arizonae</name>
    <dbReference type="NCBI Taxonomy" id="59203"/>
    <lineage>
        <taxon>Bacteria</taxon>
        <taxon>Pseudomonadati</taxon>
        <taxon>Pseudomonadota</taxon>
        <taxon>Gammaproteobacteria</taxon>
        <taxon>Enterobacterales</taxon>
        <taxon>Enterobacteriaceae</taxon>
        <taxon>Salmonella</taxon>
    </lineage>
</organism>
<sequence>MFLRPLFSKPCSYHMDKGFSRVYQRYLLNLLKANASRKLAAYPGSLPVNLGQLKSMRRIREFDDLITAKIHGFADAIDYYRQCSAHAVA</sequence>
<protein>
    <submittedName>
        <fullName evidence="1">Hydrolase</fullName>
    </submittedName>
</protein>
<dbReference type="Proteomes" id="UP000275676">
    <property type="component" value="Chromosome"/>
</dbReference>
<dbReference type="GO" id="GO:0016787">
    <property type="term" value="F:hydrolase activity"/>
    <property type="evidence" value="ECO:0007669"/>
    <property type="project" value="UniProtKB-KW"/>
</dbReference>